<proteinExistence type="predicted"/>
<dbReference type="InterPro" id="IPR036390">
    <property type="entry name" value="WH_DNA-bd_sf"/>
</dbReference>
<evidence type="ECO:0000313" key="2">
    <source>
        <dbReference type="EMBL" id="KKN07951.1"/>
    </source>
</evidence>
<dbReference type="SUPFAM" id="SSF46785">
    <property type="entry name" value="Winged helix' DNA-binding domain"/>
    <property type="match status" value="1"/>
</dbReference>
<accession>A0A0F9Q3X0</accession>
<name>A0A0F9Q3X0_9ZZZZ</name>
<dbReference type="Gene3D" id="1.10.10.10">
    <property type="entry name" value="Winged helix-like DNA-binding domain superfamily/Winged helix DNA-binding domain"/>
    <property type="match status" value="1"/>
</dbReference>
<dbReference type="EMBL" id="LAZR01004511">
    <property type="protein sequence ID" value="KKN07951.1"/>
    <property type="molecule type" value="Genomic_DNA"/>
</dbReference>
<protein>
    <recommendedName>
        <fullName evidence="1">Transcription regulator TrmB N-terminal domain-containing protein</fullName>
    </recommendedName>
</protein>
<organism evidence="2">
    <name type="scientific">marine sediment metagenome</name>
    <dbReference type="NCBI Taxonomy" id="412755"/>
    <lineage>
        <taxon>unclassified sequences</taxon>
        <taxon>metagenomes</taxon>
        <taxon>ecological metagenomes</taxon>
    </lineage>
</organism>
<sequence length="74" mass="8756">MTVGFNNAVVYDTIYHFGPMTRTEMVKKNGIPRSTTYEALERLEFEGKIVRYKENRRIKVGRPKTFWKLKENGN</sequence>
<dbReference type="InterPro" id="IPR002831">
    <property type="entry name" value="Tscrpt_reg_TrmB_N"/>
</dbReference>
<dbReference type="InterPro" id="IPR036388">
    <property type="entry name" value="WH-like_DNA-bd_sf"/>
</dbReference>
<comment type="caution">
    <text evidence="2">The sequence shown here is derived from an EMBL/GenBank/DDBJ whole genome shotgun (WGS) entry which is preliminary data.</text>
</comment>
<dbReference type="AlphaFoldDB" id="A0A0F9Q3X0"/>
<reference evidence="2" key="1">
    <citation type="journal article" date="2015" name="Nature">
        <title>Complex archaea that bridge the gap between prokaryotes and eukaryotes.</title>
        <authorList>
            <person name="Spang A."/>
            <person name="Saw J.H."/>
            <person name="Jorgensen S.L."/>
            <person name="Zaremba-Niedzwiedzka K."/>
            <person name="Martijn J."/>
            <person name="Lind A.E."/>
            <person name="van Eijk R."/>
            <person name="Schleper C."/>
            <person name="Guy L."/>
            <person name="Ettema T.J."/>
        </authorList>
    </citation>
    <scope>NUCLEOTIDE SEQUENCE</scope>
</reference>
<gene>
    <name evidence="2" type="ORF">LCGC14_1061700</name>
</gene>
<evidence type="ECO:0000259" key="1">
    <source>
        <dbReference type="Pfam" id="PF01978"/>
    </source>
</evidence>
<dbReference type="Pfam" id="PF01978">
    <property type="entry name" value="TrmB"/>
    <property type="match status" value="1"/>
</dbReference>
<feature type="domain" description="Transcription regulator TrmB N-terminal" evidence="1">
    <location>
        <begin position="8"/>
        <end position="57"/>
    </location>
</feature>